<gene>
    <name evidence="2" type="ORF">ROLI_044840</name>
</gene>
<reference evidence="3" key="2">
    <citation type="submission" date="2024-01" db="EMBL/GenBank/DDBJ databases">
        <title>Roseobacter fucihabitans sp. nov., isolated from the brown alga Fucus spiralis.</title>
        <authorList>
            <person name="Hahnke S."/>
            <person name="Berger M."/>
            <person name="Schlingloff A."/>
            <person name="Athale I."/>
            <person name="Neumann-Schaal M."/>
            <person name="Adenaya A."/>
            <person name="Poehlein A."/>
            <person name="Daniel R."/>
            <person name="Pertersen J."/>
            <person name="Brinkhoff T."/>
        </authorList>
    </citation>
    <scope>NUCLEOTIDE SEQUENCE [LARGE SCALE GENOMIC DNA]</scope>
    <source>
        <strain evidence="3">B14</strain>
    </source>
</reference>
<dbReference type="RefSeq" id="WP_338469215.1">
    <property type="nucleotide sequence ID" value="NZ_CP143423.1"/>
</dbReference>
<feature type="region of interest" description="Disordered" evidence="1">
    <location>
        <begin position="1"/>
        <end position="67"/>
    </location>
</feature>
<accession>A0ABZ2C1G0</accession>
<evidence type="ECO:0000313" key="3">
    <source>
        <dbReference type="Proteomes" id="UP001318682"/>
    </source>
</evidence>
<evidence type="ECO:0000313" key="2">
    <source>
        <dbReference type="EMBL" id="WVX51383.1"/>
    </source>
</evidence>
<reference evidence="2 3" key="1">
    <citation type="submission" date="2015-07" db="EMBL/GenBank/DDBJ databases">
        <authorList>
            <person name="Voget S."/>
            <person name="Dogs M."/>
            <person name="Brinkhoff T.H."/>
            <person name="Daniel R."/>
        </authorList>
    </citation>
    <scope>NUCLEOTIDE SEQUENCE [LARGE SCALE GENOMIC DNA]</scope>
    <source>
        <strain evidence="2 3">B14</strain>
    </source>
</reference>
<dbReference type="EMBL" id="CP143423">
    <property type="protein sequence ID" value="WVX51383.1"/>
    <property type="molecule type" value="Genomic_DNA"/>
</dbReference>
<name>A0ABZ2C1G0_9RHOB</name>
<organism evidence="2 3">
    <name type="scientific">Roseobacter fucihabitans</name>
    <dbReference type="NCBI Taxonomy" id="1537242"/>
    <lineage>
        <taxon>Bacteria</taxon>
        <taxon>Pseudomonadati</taxon>
        <taxon>Pseudomonadota</taxon>
        <taxon>Alphaproteobacteria</taxon>
        <taxon>Rhodobacterales</taxon>
        <taxon>Roseobacteraceae</taxon>
        <taxon>Roseobacter</taxon>
    </lineage>
</organism>
<keyword evidence="3" id="KW-1185">Reference proteome</keyword>
<protein>
    <submittedName>
        <fullName evidence="2">Uncharacterized protein</fullName>
    </submittedName>
</protein>
<proteinExistence type="predicted"/>
<dbReference type="Proteomes" id="UP001318682">
    <property type="component" value="Chromosome"/>
</dbReference>
<sequence>MAKKKMTMGFVTAGKKSNSTSVSRSSSSKMLKSNSEVTSAKTASKVLRDPKSSPVAKTAAASALTQRSNKNIKTGTFVLGKPGKGITMKESRQRMLKQLDGSFKRLA</sequence>
<feature type="compositionally biased region" description="Low complexity" evidence="1">
    <location>
        <begin position="15"/>
        <end position="35"/>
    </location>
</feature>
<evidence type="ECO:0000256" key="1">
    <source>
        <dbReference type="SAM" id="MobiDB-lite"/>
    </source>
</evidence>